<dbReference type="EMBL" id="CATQJL010000001">
    <property type="protein sequence ID" value="CAJ0588852.1"/>
    <property type="molecule type" value="Genomic_DNA"/>
</dbReference>
<evidence type="ECO:0000256" key="1">
    <source>
        <dbReference type="SAM" id="SignalP"/>
    </source>
</evidence>
<feature type="chain" id="PRO_5041205933" evidence="1">
    <location>
        <begin position="26"/>
        <end position="84"/>
    </location>
</feature>
<feature type="signal peptide" evidence="1">
    <location>
        <begin position="1"/>
        <end position="25"/>
    </location>
</feature>
<keyword evidence="3" id="KW-1185">Reference proteome</keyword>
<organism evidence="2 3">
    <name type="scientific">Cylicocyclus nassatus</name>
    <name type="common">Nematode worm</name>
    <dbReference type="NCBI Taxonomy" id="53992"/>
    <lineage>
        <taxon>Eukaryota</taxon>
        <taxon>Metazoa</taxon>
        <taxon>Ecdysozoa</taxon>
        <taxon>Nematoda</taxon>
        <taxon>Chromadorea</taxon>
        <taxon>Rhabditida</taxon>
        <taxon>Rhabditina</taxon>
        <taxon>Rhabditomorpha</taxon>
        <taxon>Strongyloidea</taxon>
        <taxon>Strongylidae</taxon>
        <taxon>Cylicocyclus</taxon>
    </lineage>
</organism>
<reference evidence="2" key="1">
    <citation type="submission" date="2023-07" db="EMBL/GenBank/DDBJ databases">
        <authorList>
            <consortium name="CYATHOMIX"/>
        </authorList>
    </citation>
    <scope>NUCLEOTIDE SEQUENCE</scope>
    <source>
        <strain evidence="2">N/A</strain>
    </source>
</reference>
<evidence type="ECO:0000313" key="3">
    <source>
        <dbReference type="Proteomes" id="UP001176961"/>
    </source>
</evidence>
<evidence type="ECO:0000313" key="2">
    <source>
        <dbReference type="EMBL" id="CAJ0588852.1"/>
    </source>
</evidence>
<dbReference type="Proteomes" id="UP001176961">
    <property type="component" value="Unassembled WGS sequence"/>
</dbReference>
<proteinExistence type="predicted"/>
<keyword evidence="1" id="KW-0732">Signal</keyword>
<dbReference type="AlphaFoldDB" id="A0AA36DJL3"/>
<sequence length="84" mass="9866">MCSSTIAREMLLCVIALISLLLCEARPPVTVEELKEGQMSPEIEYFDDFLPWFYNSTKFKENLLYEKKKYLSTVLGQHRKFRAL</sequence>
<accession>A0AA36DJL3</accession>
<gene>
    <name evidence="2" type="ORF">CYNAS_LOCUS835</name>
</gene>
<comment type="caution">
    <text evidence="2">The sequence shown here is derived from an EMBL/GenBank/DDBJ whole genome shotgun (WGS) entry which is preliminary data.</text>
</comment>
<name>A0AA36DJL3_CYLNA</name>
<protein>
    <submittedName>
        <fullName evidence="2">Uncharacterized protein</fullName>
    </submittedName>
</protein>